<feature type="region of interest" description="Disordered" evidence="1">
    <location>
        <begin position="73"/>
        <end position="114"/>
    </location>
</feature>
<comment type="caution">
    <text evidence="2">The sequence shown here is derived from an EMBL/GenBank/DDBJ whole genome shotgun (WGS) entry which is preliminary data.</text>
</comment>
<organism evidence="2 3">
    <name type="scientific">Liparis tanakae</name>
    <name type="common">Tanaka's snailfish</name>
    <dbReference type="NCBI Taxonomy" id="230148"/>
    <lineage>
        <taxon>Eukaryota</taxon>
        <taxon>Metazoa</taxon>
        <taxon>Chordata</taxon>
        <taxon>Craniata</taxon>
        <taxon>Vertebrata</taxon>
        <taxon>Euteleostomi</taxon>
        <taxon>Actinopterygii</taxon>
        <taxon>Neopterygii</taxon>
        <taxon>Teleostei</taxon>
        <taxon>Neoteleostei</taxon>
        <taxon>Acanthomorphata</taxon>
        <taxon>Eupercaria</taxon>
        <taxon>Perciformes</taxon>
        <taxon>Cottioidei</taxon>
        <taxon>Cottales</taxon>
        <taxon>Liparidae</taxon>
        <taxon>Liparis</taxon>
    </lineage>
</organism>
<feature type="compositionally biased region" description="Basic and acidic residues" evidence="1">
    <location>
        <begin position="101"/>
        <end position="114"/>
    </location>
</feature>
<protein>
    <submittedName>
        <fullName evidence="2">Uncharacterized protein</fullName>
    </submittedName>
</protein>
<proteinExistence type="predicted"/>
<evidence type="ECO:0000313" key="3">
    <source>
        <dbReference type="Proteomes" id="UP000314294"/>
    </source>
</evidence>
<dbReference type="AlphaFoldDB" id="A0A4Z2I958"/>
<dbReference type="Proteomes" id="UP000314294">
    <property type="component" value="Unassembled WGS sequence"/>
</dbReference>
<evidence type="ECO:0000313" key="2">
    <source>
        <dbReference type="EMBL" id="TNN74281.1"/>
    </source>
</evidence>
<sequence length="114" mass="12521">MKVILKLQKASEIKPQSALGEDVDVADKALAAELNTANDSQPAVPTCYNPTIRPFQHPKQSSTLLQSRRLAGPSMARALPRHSHSDNSEALNPVFRFPRTHLAEAQKGERRRGG</sequence>
<keyword evidence="3" id="KW-1185">Reference proteome</keyword>
<gene>
    <name evidence="2" type="ORF">EYF80_015524</name>
</gene>
<dbReference type="EMBL" id="SRLO01000116">
    <property type="protein sequence ID" value="TNN74281.1"/>
    <property type="molecule type" value="Genomic_DNA"/>
</dbReference>
<reference evidence="2 3" key="1">
    <citation type="submission" date="2019-03" db="EMBL/GenBank/DDBJ databases">
        <title>First draft genome of Liparis tanakae, snailfish: a comprehensive survey of snailfish specific genes.</title>
        <authorList>
            <person name="Kim W."/>
            <person name="Song I."/>
            <person name="Jeong J.-H."/>
            <person name="Kim D."/>
            <person name="Kim S."/>
            <person name="Ryu S."/>
            <person name="Song J.Y."/>
            <person name="Lee S.K."/>
        </authorList>
    </citation>
    <scope>NUCLEOTIDE SEQUENCE [LARGE SCALE GENOMIC DNA]</scope>
    <source>
        <tissue evidence="2">Muscle</tissue>
    </source>
</reference>
<name>A0A4Z2I958_9TELE</name>
<evidence type="ECO:0000256" key="1">
    <source>
        <dbReference type="SAM" id="MobiDB-lite"/>
    </source>
</evidence>
<accession>A0A4Z2I958</accession>